<evidence type="ECO:0000313" key="4">
    <source>
        <dbReference type="Proteomes" id="UP000293036"/>
    </source>
</evidence>
<dbReference type="PANTHER" id="PTHR34473:SF2">
    <property type="entry name" value="UPF0699 TRANSMEMBRANE PROTEIN YDBT"/>
    <property type="match status" value="1"/>
</dbReference>
<keyword evidence="4" id="KW-1185">Reference proteome</keyword>
<dbReference type="Pfam" id="PF03703">
    <property type="entry name" value="bPH_2"/>
    <property type="match status" value="1"/>
</dbReference>
<evidence type="ECO:0000256" key="1">
    <source>
        <dbReference type="SAM" id="Phobius"/>
    </source>
</evidence>
<organism evidence="3 4">
    <name type="scientific">Arcanobacterium bovis</name>
    <dbReference type="NCBI Taxonomy" id="2529275"/>
    <lineage>
        <taxon>Bacteria</taxon>
        <taxon>Bacillati</taxon>
        <taxon>Actinomycetota</taxon>
        <taxon>Actinomycetes</taxon>
        <taxon>Actinomycetales</taxon>
        <taxon>Actinomycetaceae</taxon>
        <taxon>Arcanobacterium</taxon>
    </lineage>
</organism>
<dbReference type="AlphaFoldDB" id="A0A4Q9UZR1"/>
<evidence type="ECO:0000313" key="3">
    <source>
        <dbReference type="EMBL" id="TBW21490.1"/>
    </source>
</evidence>
<keyword evidence="1" id="KW-0472">Membrane</keyword>
<keyword evidence="1" id="KW-0812">Transmembrane</keyword>
<feature type="transmembrane region" description="Helical" evidence="1">
    <location>
        <begin position="24"/>
        <end position="45"/>
    </location>
</feature>
<keyword evidence="1" id="KW-1133">Transmembrane helix</keyword>
<feature type="transmembrane region" description="Helical" evidence="1">
    <location>
        <begin position="51"/>
        <end position="72"/>
    </location>
</feature>
<dbReference type="OrthoDB" id="7364633at2"/>
<reference evidence="3 4" key="1">
    <citation type="submission" date="2019-02" db="EMBL/GenBank/DDBJ databases">
        <title>Arcanobacterium bovis sp. nov., isolated from the milk of a cow with mastitis.</title>
        <authorList>
            <person name="Sammra O."/>
            <person name="Foster G."/>
            <person name="Hassan A."/>
            <person name="Alssahen M."/>
            <person name="Laemmler C."/>
            <person name="Borowiak M."/>
            <person name="Malorny B."/>
            <person name="Abdulmawjood A."/>
        </authorList>
    </citation>
    <scope>NUCLEOTIDE SEQUENCE [LARGE SCALE GENOMIC DNA]</scope>
    <source>
        <strain evidence="3 4">C605018/01/1</strain>
    </source>
</reference>
<name>A0A4Q9UZR1_9ACTO</name>
<dbReference type="EMBL" id="SJDT01000004">
    <property type="protein sequence ID" value="TBW21490.1"/>
    <property type="molecule type" value="Genomic_DNA"/>
</dbReference>
<dbReference type="RefSeq" id="WP_131281304.1">
    <property type="nucleotide sequence ID" value="NZ_JBHSLR010000006.1"/>
</dbReference>
<dbReference type="Proteomes" id="UP000293036">
    <property type="component" value="Unassembled WGS sequence"/>
</dbReference>
<dbReference type="PANTHER" id="PTHR34473">
    <property type="entry name" value="UPF0699 TRANSMEMBRANE PROTEIN YDBS"/>
    <property type="match status" value="1"/>
</dbReference>
<evidence type="ECO:0000259" key="2">
    <source>
        <dbReference type="Pfam" id="PF03703"/>
    </source>
</evidence>
<accession>A0A4Q9UZR1</accession>
<feature type="domain" description="YdbS-like PH" evidence="2">
    <location>
        <begin position="78"/>
        <end position="152"/>
    </location>
</feature>
<comment type="caution">
    <text evidence="3">The sequence shown here is derived from an EMBL/GenBank/DDBJ whole genome shotgun (WGS) entry which is preliminary data.</text>
</comment>
<proteinExistence type="predicted"/>
<protein>
    <recommendedName>
        <fullName evidence="2">YdbS-like PH domain-containing protein</fullName>
    </recommendedName>
</protein>
<sequence length="165" mass="18218">MKQPFGSELNFTPVDPQYFKVMRIYAVLIALVTVLPAIVLAIIFGRDTVSLIVWWSIVAVLAVVGLATLFFARRRAKAIGYLQREDELIIRRGIMFHKMTVIPYGRMQQVNVEAGPILSRFGLAKITLVTASAESSGSIPGISRGEAERLREVLTALGNARMEGL</sequence>
<gene>
    <name evidence="3" type="ORF">EZJ44_05990</name>
</gene>
<dbReference type="InterPro" id="IPR005182">
    <property type="entry name" value="YdbS-like_PH"/>
</dbReference>